<protein>
    <submittedName>
        <fullName evidence="1">Uncharacterized protein</fullName>
    </submittedName>
</protein>
<name>A0A841E5I8_9ACTN</name>
<evidence type="ECO:0000313" key="1">
    <source>
        <dbReference type="EMBL" id="MBB5997714.1"/>
    </source>
</evidence>
<evidence type="ECO:0000313" key="2">
    <source>
        <dbReference type="Proteomes" id="UP000578077"/>
    </source>
</evidence>
<sequence>MDARTVCVTRGRDFPVTRAVPACSAERAEATAERVMPDLPADGYRVTVGPAAVEGACAGCGGPVTVPRSPDETTLGLMQA</sequence>
<dbReference type="EMBL" id="JACHLY010000001">
    <property type="protein sequence ID" value="MBB5997714.1"/>
    <property type="molecule type" value="Genomic_DNA"/>
</dbReference>
<organism evidence="1 2">
    <name type="scientific">Streptomonospora salina</name>
    <dbReference type="NCBI Taxonomy" id="104205"/>
    <lineage>
        <taxon>Bacteria</taxon>
        <taxon>Bacillati</taxon>
        <taxon>Actinomycetota</taxon>
        <taxon>Actinomycetes</taxon>
        <taxon>Streptosporangiales</taxon>
        <taxon>Nocardiopsidaceae</taxon>
        <taxon>Streptomonospora</taxon>
    </lineage>
</organism>
<keyword evidence="2" id="KW-1185">Reference proteome</keyword>
<reference evidence="1 2" key="1">
    <citation type="submission" date="2020-08" db="EMBL/GenBank/DDBJ databases">
        <title>Sequencing the genomes of 1000 actinobacteria strains.</title>
        <authorList>
            <person name="Klenk H.-P."/>
        </authorList>
    </citation>
    <scope>NUCLEOTIDE SEQUENCE [LARGE SCALE GENOMIC DNA]</scope>
    <source>
        <strain evidence="1 2">DSM 44593</strain>
    </source>
</reference>
<comment type="caution">
    <text evidence="1">The sequence shown here is derived from an EMBL/GenBank/DDBJ whole genome shotgun (WGS) entry which is preliminary data.</text>
</comment>
<dbReference type="AlphaFoldDB" id="A0A841E5I8"/>
<proteinExistence type="predicted"/>
<accession>A0A841E5I8</accession>
<gene>
    <name evidence="1" type="ORF">HNR25_001465</name>
</gene>
<dbReference type="Proteomes" id="UP000578077">
    <property type="component" value="Unassembled WGS sequence"/>
</dbReference>